<proteinExistence type="predicted"/>
<dbReference type="OrthoDB" id="5326588at2759"/>
<feature type="compositionally biased region" description="Acidic residues" evidence="1">
    <location>
        <begin position="943"/>
        <end position="962"/>
    </location>
</feature>
<evidence type="ECO:0000256" key="1">
    <source>
        <dbReference type="SAM" id="MobiDB-lite"/>
    </source>
</evidence>
<feature type="region of interest" description="Disordered" evidence="1">
    <location>
        <begin position="943"/>
        <end position="986"/>
    </location>
</feature>
<feature type="compositionally biased region" description="Basic residues" evidence="1">
    <location>
        <begin position="308"/>
        <end position="322"/>
    </location>
</feature>
<reference evidence="2 3" key="1">
    <citation type="submission" date="2015-10" db="EMBL/GenBank/DDBJ databases">
        <title>Full genome of DAOMC 229536 Phialocephala scopiformis, a fungal endophyte of spruce producing the potent anti-insectan compound rugulosin.</title>
        <authorList>
            <consortium name="DOE Joint Genome Institute"/>
            <person name="Walker A.K."/>
            <person name="Frasz S.L."/>
            <person name="Seifert K.A."/>
            <person name="Miller J.D."/>
            <person name="Mondo S.J."/>
            <person name="Labutti K."/>
            <person name="Lipzen A."/>
            <person name="Dockter R."/>
            <person name="Kennedy M."/>
            <person name="Grigoriev I.V."/>
            <person name="Spatafora J.W."/>
        </authorList>
    </citation>
    <scope>NUCLEOTIDE SEQUENCE [LARGE SCALE GENOMIC DNA]</scope>
    <source>
        <strain evidence="2 3">CBS 120377</strain>
    </source>
</reference>
<sequence>MDNPSQCQALNVSDEKRCIETATSLNGFFCAFHSRQCQGLYRGYKLRNAKLDRLVENSPNYLAAAKAPLHSLTYEDVSSHETLKEIHDHLFLRLQLLERVIRARKLHMSRFCSQDMDYGHVKWVEHLQSQKSSTVRALEKLERQTSEFLYKKQKWYTWVRECQDDEGKNGEKEQKKVKAEAAMFRRHWKAAQLRQNDKRAKEDKLREDAFLEQIYKERMAERERNGERAEEDDEMDWDPIEDVLEDSRGSYIDLIQTFLWMTASESIPDITKEDSTGASIAISKDPPDSSPNSNVTLVDSPSASNSAKKPKPKSKSKKKKKTSNSASSSTQTTAPAPEPDKSLIETRQEMHDRLKNGEDFNNDNVVGMMIAGTIENPVISTKTITFPEDEIKRLQDEIFQIKHLLFCRLLLGHAALLPAALRANIVEEFLADQEVTTGELRDLCLKMENPSLQDIRDACADFFRVNEETDEDLEPSREEAEEPAAPYSDLHVFQKRKGDLPDKWVSKREKTKRAAEAMGAPMPTVSEMLGEGGGAVDFGNTQGASPSPTGKIKVKICGRTIWNYPSSKAMNRGGWLHFCVMAKESNLHDAIALCRHWDEFFELNVLAIWGYFPGKNWAEWVGNRWRQQMLQLGFIVYFESAKPDARDLTVRIQEGGRRGPVRRSHNAFEARNFICAHIKRDNQASRRLVQYLSMQSHRLLVLVRDAESGRLLIKPPEDQRWLYRQKSGLGRVSRNDDWQIIKSIGPDFFDDMDKFRQWSFSFKEYYDVYVWDLEAGEPFPCLYNAVQETLTKALRCRTPPDLYNPVAPVIRTLYKDETTHRVRDIKPGDDVKSIYDNSHSPDVKFRYGTVDDPWGKNASGLAPARKVFEEDNTFPMNLFYTKADELEGEVLFPEEREAQMLDPSQIGKIEPLSQWEETFTCQGFIEGWDSEYTEDTDDENLEYDSEWEDEDDLEADLSEDNGSEGLQEGHEEEESTVSDTHEDLPITPNEIFHRMPFSSELKEAMKKLSLKSGHSHRVRPNTKPKESEMREEFMTFLDREKAKGEKTQNPASPLLLFLHDQLLLLSYPIFKVVWHKADLSPHAQIRYTEMTKMIKKIRKYNHEVFDYAPVILAFKLIHELDLSQDKKDLHKAIAKMTPFFHQDFFASADGEGFKDSLLFRQEERAKAPQDERSHHSNKTRPAEFYEEFDAAAKAAQYLPEDFPEEWDIVIRPIIAHLYKAGVIRTRADTYHETQAFAAKEPGRDKYDLYFEARDQIETVRMPPHVKNPYDVPSFKAFARAFTKKHPGARFAVLSLWSAPHFYPLMIGHDNHDATSFRDLQGRNFIWKFVPKDMPCSEWSIHITAQQRVEPFKKYLKDRVVVKREKYLVMGVDEKDLLRLASATTFAIQTRPWRQEVDLWKSFVNVDVGFIEALDERHWYRFGVVWDISLLI</sequence>
<keyword evidence="3" id="KW-1185">Reference proteome</keyword>
<evidence type="ECO:0000313" key="3">
    <source>
        <dbReference type="Proteomes" id="UP000070700"/>
    </source>
</evidence>
<dbReference type="Proteomes" id="UP000070700">
    <property type="component" value="Unassembled WGS sequence"/>
</dbReference>
<evidence type="ECO:0000313" key="2">
    <source>
        <dbReference type="EMBL" id="KUJ09573.1"/>
    </source>
</evidence>
<dbReference type="EMBL" id="KQ947431">
    <property type="protein sequence ID" value="KUJ09573.1"/>
    <property type="molecule type" value="Genomic_DNA"/>
</dbReference>
<feature type="region of interest" description="Disordered" evidence="1">
    <location>
        <begin position="279"/>
        <end position="342"/>
    </location>
</feature>
<dbReference type="GeneID" id="28830341"/>
<dbReference type="RefSeq" id="XP_018063928.1">
    <property type="nucleotide sequence ID" value="XM_018220615.1"/>
</dbReference>
<name>A0A132BBC6_MOLSC</name>
<feature type="compositionally biased region" description="Low complexity" evidence="1">
    <location>
        <begin position="323"/>
        <end position="335"/>
    </location>
</feature>
<accession>A0A132BBC6</accession>
<gene>
    <name evidence="2" type="ORF">LY89DRAFT_740659</name>
</gene>
<organism evidence="2 3">
    <name type="scientific">Mollisia scopiformis</name>
    <name type="common">Conifer needle endophyte fungus</name>
    <name type="synonym">Phialocephala scopiformis</name>
    <dbReference type="NCBI Taxonomy" id="149040"/>
    <lineage>
        <taxon>Eukaryota</taxon>
        <taxon>Fungi</taxon>
        <taxon>Dikarya</taxon>
        <taxon>Ascomycota</taxon>
        <taxon>Pezizomycotina</taxon>
        <taxon>Leotiomycetes</taxon>
        <taxon>Helotiales</taxon>
        <taxon>Mollisiaceae</taxon>
        <taxon>Mollisia</taxon>
    </lineage>
</organism>
<dbReference type="KEGG" id="psco:LY89DRAFT_740659"/>
<dbReference type="InParanoid" id="A0A132BBC6"/>
<protein>
    <submittedName>
        <fullName evidence="2">Uncharacterized protein</fullName>
    </submittedName>
</protein>
<feature type="compositionally biased region" description="Low complexity" evidence="1">
    <location>
        <begin position="290"/>
        <end position="307"/>
    </location>
</feature>